<dbReference type="Proteomes" id="UP000005808">
    <property type="component" value="Unassembled WGS sequence"/>
</dbReference>
<evidence type="ECO:0000313" key="2">
    <source>
        <dbReference type="EMBL" id="EHP42058.1"/>
    </source>
</evidence>
<sequence length="64" mass="6823">MNEKSNADGKRLFEPPDPISAGKPSRSKPHAPTSGSVAAKFAQESHANPAEQELYDGIAVRGYN</sequence>
<organism evidence="2 3">
    <name type="scientific">Cupriavidus basilensis OR16</name>
    <dbReference type="NCBI Taxonomy" id="1127483"/>
    <lineage>
        <taxon>Bacteria</taxon>
        <taxon>Pseudomonadati</taxon>
        <taxon>Pseudomonadota</taxon>
        <taxon>Betaproteobacteria</taxon>
        <taxon>Burkholderiales</taxon>
        <taxon>Burkholderiaceae</taxon>
        <taxon>Cupriavidus</taxon>
    </lineage>
</organism>
<reference evidence="2 3" key="1">
    <citation type="journal article" date="2012" name="J. Bacteriol.">
        <title>De Novo Genome Project of Cupriavidus basilensis OR16.</title>
        <authorList>
            <person name="Cserhati M."/>
            <person name="Kriszt B."/>
            <person name="Szoboszlay S."/>
            <person name="Toth A."/>
            <person name="Szabo I."/>
            <person name="Tancsics A."/>
            <person name="Nagy I."/>
            <person name="Horvath B."/>
            <person name="Nagy I."/>
            <person name="Kukolya J."/>
        </authorList>
    </citation>
    <scope>NUCLEOTIDE SEQUENCE [LARGE SCALE GENOMIC DNA]</scope>
    <source>
        <strain evidence="2 3">OR16</strain>
    </source>
</reference>
<accession>H1S615</accession>
<protein>
    <submittedName>
        <fullName evidence="2">Uncharacterized protein</fullName>
    </submittedName>
</protein>
<feature type="compositionally biased region" description="Basic and acidic residues" evidence="1">
    <location>
        <begin position="1"/>
        <end position="14"/>
    </location>
</feature>
<evidence type="ECO:0000313" key="3">
    <source>
        <dbReference type="Proteomes" id="UP000005808"/>
    </source>
</evidence>
<name>H1S615_9BURK</name>
<dbReference type="EMBL" id="AHJE01000040">
    <property type="protein sequence ID" value="EHP42058.1"/>
    <property type="molecule type" value="Genomic_DNA"/>
</dbReference>
<evidence type="ECO:0000256" key="1">
    <source>
        <dbReference type="SAM" id="MobiDB-lite"/>
    </source>
</evidence>
<dbReference type="AlphaFoldDB" id="H1S615"/>
<dbReference type="PATRIC" id="fig|1127483.3.peg.3326"/>
<feature type="region of interest" description="Disordered" evidence="1">
    <location>
        <begin position="1"/>
        <end position="64"/>
    </location>
</feature>
<dbReference type="RefSeq" id="WP_006158859.1">
    <property type="nucleotide sequence ID" value="NZ_AHJE01000040.1"/>
</dbReference>
<comment type="caution">
    <text evidence="2">The sequence shown here is derived from an EMBL/GenBank/DDBJ whole genome shotgun (WGS) entry which is preliminary data.</text>
</comment>
<proteinExistence type="predicted"/>
<gene>
    <name evidence="2" type="ORF">OR16_16572</name>
</gene>